<comment type="caution">
    <text evidence="1">The sequence shown here is derived from an EMBL/GenBank/DDBJ whole genome shotgun (WGS) entry which is preliminary data.</text>
</comment>
<dbReference type="InterPro" id="IPR027417">
    <property type="entry name" value="P-loop_NTPase"/>
</dbReference>
<evidence type="ECO:0008006" key="3">
    <source>
        <dbReference type="Google" id="ProtNLM"/>
    </source>
</evidence>
<proteinExistence type="predicted"/>
<dbReference type="Gene3D" id="3.40.50.300">
    <property type="entry name" value="P-loop containing nucleotide triphosphate hydrolases"/>
    <property type="match status" value="1"/>
</dbReference>
<protein>
    <recommendedName>
        <fullName evidence="3">ATPase domain-containing protein</fullName>
    </recommendedName>
</protein>
<evidence type="ECO:0000313" key="1">
    <source>
        <dbReference type="EMBL" id="MFD2570084.1"/>
    </source>
</evidence>
<keyword evidence="2" id="KW-1185">Reference proteome</keyword>
<dbReference type="PANTHER" id="PTHR34301">
    <property type="entry name" value="DNA-BINDING PROTEIN-RELATED"/>
    <property type="match status" value="1"/>
</dbReference>
<dbReference type="SUPFAM" id="SSF52540">
    <property type="entry name" value="P-loop containing nucleoside triphosphate hydrolases"/>
    <property type="match status" value="1"/>
</dbReference>
<evidence type="ECO:0000313" key="2">
    <source>
        <dbReference type="Proteomes" id="UP001597469"/>
    </source>
</evidence>
<reference evidence="2" key="1">
    <citation type="journal article" date="2019" name="Int. J. Syst. Evol. Microbiol.">
        <title>The Global Catalogue of Microorganisms (GCM) 10K type strain sequencing project: providing services to taxonomists for standard genome sequencing and annotation.</title>
        <authorList>
            <consortium name="The Broad Institute Genomics Platform"/>
            <consortium name="The Broad Institute Genome Sequencing Center for Infectious Disease"/>
            <person name="Wu L."/>
            <person name="Ma J."/>
        </authorList>
    </citation>
    <scope>NUCLEOTIDE SEQUENCE [LARGE SCALE GENOMIC DNA]</scope>
    <source>
        <strain evidence="2">KCTC 42805</strain>
    </source>
</reference>
<accession>A0ABW5LZP1</accession>
<sequence length="413" mass="47675">MHHPYPLSPTTGTISSDKVVGRLEEINHLKQLLEGQSVVLNDIRRMGKTLFLQKFAYLSIMNDEPNKAIYFMFQGTPNVQSLTDVILNELRSKGRHGWLSVGMHRCHELYNKLTGTKTSLKYNDVEFSFTLPQFETEWEAAFRACIEDLADRQADKGERLTLIFDELPIMLWEWISTGKAADAMAFLDLLRNIHYSLKDSDRIRFVFCGSIGMKVVLGKLKKDHRYTGEPLNYTVEYHLPPMSGNDAIFLCECLYLSDFECDIADNRTTYFQQITEACNNLPYFINAVFSICRTKHDGLLSAKTIEEAVKAILTDTGSAYDIFKQLDERLTTYYSSDQTKAMYGCLKLLAKAQEPMSEEALKTQLSFDEHETQNALNTLWQDELLARTFDENDTRHFAFKYSLIKRWWKLNKA</sequence>
<name>A0ABW5LZP1_9BACT</name>
<dbReference type="PANTHER" id="PTHR34301:SF8">
    <property type="entry name" value="ATPASE DOMAIN-CONTAINING PROTEIN"/>
    <property type="match status" value="1"/>
</dbReference>
<dbReference type="EMBL" id="JBHULN010000002">
    <property type="protein sequence ID" value="MFD2570084.1"/>
    <property type="molecule type" value="Genomic_DNA"/>
</dbReference>
<organism evidence="1 2">
    <name type="scientific">Spirosoma soli</name>
    <dbReference type="NCBI Taxonomy" id="1770529"/>
    <lineage>
        <taxon>Bacteria</taxon>
        <taxon>Pseudomonadati</taxon>
        <taxon>Bacteroidota</taxon>
        <taxon>Cytophagia</taxon>
        <taxon>Cytophagales</taxon>
        <taxon>Cytophagaceae</taxon>
        <taxon>Spirosoma</taxon>
    </lineage>
</organism>
<gene>
    <name evidence="1" type="ORF">ACFSUS_05520</name>
</gene>
<dbReference type="Proteomes" id="UP001597469">
    <property type="component" value="Unassembled WGS sequence"/>
</dbReference>